<evidence type="ECO:0000313" key="3">
    <source>
        <dbReference type="EMBL" id="OAA35589.1"/>
    </source>
</evidence>
<dbReference type="EMBL" id="AZHA01000041">
    <property type="protein sequence ID" value="OAA35589.1"/>
    <property type="molecule type" value="Genomic_DNA"/>
</dbReference>
<name>A0A166XA41_9HYPO</name>
<feature type="region of interest" description="Disordered" evidence="1">
    <location>
        <begin position="1"/>
        <end position="36"/>
    </location>
</feature>
<sequence>MPALRPLLASGQQLLPPSSSSVSSATGSSHASGHGGVAAVAAPRPVAAIWLSVHKIVDYVVALHPSDTLRALLDAFLLGEPKERDSINQTRYMPLQKRPAPILIETMTTSGVQTARVCS</sequence>
<keyword evidence="3" id="KW-0808">Transferase</keyword>
<organism evidence="3 4">
    <name type="scientific">Beauveria brongniartii RCEF 3172</name>
    <dbReference type="NCBI Taxonomy" id="1081107"/>
    <lineage>
        <taxon>Eukaryota</taxon>
        <taxon>Fungi</taxon>
        <taxon>Dikarya</taxon>
        <taxon>Ascomycota</taxon>
        <taxon>Pezizomycotina</taxon>
        <taxon>Sordariomycetes</taxon>
        <taxon>Hypocreomycetidae</taxon>
        <taxon>Hypocreales</taxon>
        <taxon>Cordycipitaceae</taxon>
        <taxon>Beauveria</taxon>
        <taxon>Beauveria brongniartii</taxon>
    </lineage>
</organism>
<evidence type="ECO:0000313" key="4">
    <source>
        <dbReference type="Proteomes" id="UP000076863"/>
    </source>
</evidence>
<dbReference type="Proteomes" id="UP000076863">
    <property type="component" value="Unassembled WGS sequence"/>
</dbReference>
<comment type="caution">
    <text evidence="3">The sequence shown here is derived from an EMBL/GenBank/DDBJ whole genome shotgun (WGS) entry which is preliminary data.</text>
</comment>
<evidence type="ECO:0000259" key="2">
    <source>
        <dbReference type="Pfam" id="PF20516"/>
    </source>
</evidence>
<keyword evidence="3" id="KW-0489">Methyltransferase</keyword>
<dbReference type="AlphaFoldDB" id="A0A166XA41"/>
<dbReference type="OrthoDB" id="4869450at2759"/>
<accession>A0A166XA41</accession>
<gene>
    <name evidence="3" type="ORF">BBO_08618</name>
</gene>
<dbReference type="GO" id="GO:0008168">
    <property type="term" value="F:methyltransferase activity"/>
    <property type="evidence" value="ECO:0007669"/>
    <property type="project" value="UniProtKB-KW"/>
</dbReference>
<evidence type="ECO:0000256" key="1">
    <source>
        <dbReference type="SAM" id="MobiDB-lite"/>
    </source>
</evidence>
<proteinExistence type="predicted"/>
<protein>
    <submittedName>
        <fullName evidence="3">Methyltransferase type 11</fullName>
    </submittedName>
</protein>
<reference evidence="3 4" key="1">
    <citation type="journal article" date="2016" name="Genome Biol. Evol.">
        <title>Divergent and convergent evolution of fungal pathogenicity.</title>
        <authorList>
            <person name="Shang Y."/>
            <person name="Xiao G."/>
            <person name="Zheng P."/>
            <person name="Cen K."/>
            <person name="Zhan S."/>
            <person name="Wang C."/>
        </authorList>
    </citation>
    <scope>NUCLEOTIDE SEQUENCE [LARGE SCALE GENOMIC DNA]</scope>
    <source>
        <strain evidence="3 4">RCEF 3172</strain>
    </source>
</reference>
<dbReference type="InterPro" id="IPR046797">
    <property type="entry name" value="PDDEXK_12"/>
</dbReference>
<keyword evidence="4" id="KW-1185">Reference proteome</keyword>
<dbReference type="Pfam" id="PF20516">
    <property type="entry name" value="PDDEXK_12"/>
    <property type="match status" value="1"/>
</dbReference>
<dbReference type="GO" id="GO:0032259">
    <property type="term" value="P:methylation"/>
    <property type="evidence" value="ECO:0007669"/>
    <property type="project" value="UniProtKB-KW"/>
</dbReference>
<feature type="domain" description="PD-(D/E)XK nuclease-like" evidence="2">
    <location>
        <begin position="45"/>
        <end position="112"/>
    </location>
</feature>